<name>E1CG68_9ACTN</name>
<comment type="similarity">
    <text evidence="3">Belongs to the bacterial glucokinase family.</text>
</comment>
<dbReference type="InterPro" id="IPR043129">
    <property type="entry name" value="ATPase_NBD"/>
</dbReference>
<protein>
    <submittedName>
        <fullName evidence="4">Putative glucokinase</fullName>
    </submittedName>
</protein>
<dbReference type="GO" id="GO:0006096">
    <property type="term" value="P:glycolytic process"/>
    <property type="evidence" value="ECO:0007669"/>
    <property type="project" value="InterPro"/>
</dbReference>
<dbReference type="Gene3D" id="3.30.420.40">
    <property type="match status" value="1"/>
</dbReference>
<evidence type="ECO:0000313" key="4">
    <source>
        <dbReference type="EMBL" id="BAJ19082.1"/>
    </source>
</evidence>
<dbReference type="AlphaFoldDB" id="E1CG68"/>
<evidence type="ECO:0000256" key="3">
    <source>
        <dbReference type="RuleBase" id="RU004046"/>
    </source>
</evidence>
<dbReference type="InterPro" id="IPR003836">
    <property type="entry name" value="Glucokinase"/>
</dbReference>
<keyword evidence="2 4" id="KW-0418">Kinase</keyword>
<dbReference type="Pfam" id="PF02685">
    <property type="entry name" value="Glucokinase"/>
    <property type="match status" value="1"/>
</dbReference>
<dbReference type="GO" id="GO:0005536">
    <property type="term" value="F:D-glucose binding"/>
    <property type="evidence" value="ECO:0007669"/>
    <property type="project" value="InterPro"/>
</dbReference>
<dbReference type="SUPFAM" id="SSF53067">
    <property type="entry name" value="Actin-like ATPase domain"/>
    <property type="match status" value="1"/>
</dbReference>
<evidence type="ECO:0000256" key="2">
    <source>
        <dbReference type="ARBA" id="ARBA00022777"/>
    </source>
</evidence>
<organism evidence="4">
    <name type="scientific">Streptomyces sp. SANK 62799</name>
    <dbReference type="NCBI Taxonomy" id="701528"/>
    <lineage>
        <taxon>Bacteria</taxon>
        <taxon>Bacillati</taxon>
        <taxon>Actinomycetota</taxon>
        <taxon>Actinomycetes</taxon>
        <taxon>Kitasatosporales</taxon>
        <taxon>Streptomycetaceae</taxon>
        <taxon>Streptomyces</taxon>
    </lineage>
</organism>
<reference evidence="4" key="1">
    <citation type="submission" date="2009-12" db="EMBL/GenBank/DDBJ databases">
        <title>An ATP-Independent Strategy for Carboxylic Acid Activation and Amide Bond Formation Revealed upon Characterization of the A-503083 Biosynthetic Gene Cluster.</title>
        <authorList>
            <person name="Funabashi M."/>
            <person name="Nonaka K."/>
            <person name="Hosobuchi M."/>
            <person name="Fujita Y."/>
            <person name="Shibata T."/>
            <person name="Chi X."/>
            <person name="Yang Z."/>
            <person name="Van Lanen S.G."/>
        </authorList>
    </citation>
    <scope>NUCLEOTIDE SEQUENCE</scope>
    <source>
        <strain evidence="4">SANK 62799</strain>
    </source>
</reference>
<dbReference type="CDD" id="cd24008">
    <property type="entry name" value="ASKHA_NBD_GLK"/>
    <property type="match status" value="1"/>
</dbReference>
<dbReference type="PANTHER" id="PTHR47363">
    <property type="entry name" value="GLUCOKINASE"/>
    <property type="match status" value="1"/>
</dbReference>
<keyword evidence="1" id="KW-0808">Transferase</keyword>
<accession>E1CG68</accession>
<dbReference type="EMBL" id="AB538860">
    <property type="protein sequence ID" value="BAJ19082.1"/>
    <property type="molecule type" value="Genomic_DNA"/>
</dbReference>
<evidence type="ECO:0000256" key="1">
    <source>
        <dbReference type="ARBA" id="ARBA00022679"/>
    </source>
</evidence>
<sequence>MPHISRERIISLPRTEIAGIDAGGTKTHMRFLDPSTGEIRHVQARSADYDSLEHLFYGCFDMAGCLPRSLVAGVAGRPGRDGDVRITNHPQWPTFRRRAFATDLEMALVTINDMVATTAGVADLDESDWVPLTPEVAPHPGPALLAVSVGTGVGSASVDRTGRAHPAESGHVAWQPVTVLEEDYLRSLQRLRPGIPISVELSIGGLRGIDHMYDFMTTRKKPGPYIQEHVDRFRREHRGIGPVITAAAVGGDACCREIMRLFGAILGQFLRSIVLTCMSEGGSVWLTSGVLQAPGVCDLLISDTAFVERFIATGAEHAELMQEIPLFAVTDRQVAVRGAFALTRQSAGQAAAPIHERREHACG</sequence>
<dbReference type="GO" id="GO:0005524">
    <property type="term" value="F:ATP binding"/>
    <property type="evidence" value="ECO:0007669"/>
    <property type="project" value="InterPro"/>
</dbReference>
<dbReference type="GO" id="GO:0004340">
    <property type="term" value="F:glucokinase activity"/>
    <property type="evidence" value="ECO:0007669"/>
    <property type="project" value="InterPro"/>
</dbReference>
<dbReference type="Gene3D" id="3.40.367.20">
    <property type="match status" value="1"/>
</dbReference>
<dbReference type="PANTHER" id="PTHR47363:SF1">
    <property type="entry name" value="GLUCOKINASE"/>
    <property type="match status" value="1"/>
</dbReference>
<proteinExistence type="inferred from homology"/>